<reference evidence="1 2" key="1">
    <citation type="submission" date="2020-01" db="EMBL/GenBank/DDBJ databases">
        <title>Spongiivirga citrea KCTC 32990T.</title>
        <authorList>
            <person name="Wang G."/>
        </authorList>
    </citation>
    <scope>NUCLEOTIDE SEQUENCE [LARGE SCALE GENOMIC DNA]</scope>
    <source>
        <strain evidence="1 2">KCTC 32990</strain>
    </source>
</reference>
<proteinExistence type="predicted"/>
<name>A0A6M0CEJ8_9FLAO</name>
<dbReference type="RefSeq" id="WP_164029491.1">
    <property type="nucleotide sequence ID" value="NZ_JAABOQ010000001.1"/>
</dbReference>
<dbReference type="Gene3D" id="2.30.110.10">
    <property type="entry name" value="Electron Transport, Fmn-binding Protein, Chain A"/>
    <property type="match status" value="1"/>
</dbReference>
<dbReference type="PIRSF" id="PIRSF010372">
    <property type="entry name" value="PaiB"/>
    <property type="match status" value="1"/>
</dbReference>
<evidence type="ECO:0000313" key="1">
    <source>
        <dbReference type="EMBL" id="NER16245.1"/>
    </source>
</evidence>
<dbReference type="InterPro" id="IPR007396">
    <property type="entry name" value="TR_PAI2-type"/>
</dbReference>
<evidence type="ECO:0000313" key="2">
    <source>
        <dbReference type="Proteomes" id="UP000474296"/>
    </source>
</evidence>
<protein>
    <submittedName>
        <fullName evidence="1">FMN-binding negative transcriptional regulator</fullName>
    </submittedName>
</protein>
<comment type="caution">
    <text evidence="1">The sequence shown here is derived from an EMBL/GenBank/DDBJ whole genome shotgun (WGS) entry which is preliminary data.</text>
</comment>
<gene>
    <name evidence="1" type="ORF">GWK10_03430</name>
</gene>
<dbReference type="EMBL" id="JAABOQ010000001">
    <property type="protein sequence ID" value="NER16245.1"/>
    <property type="molecule type" value="Genomic_DNA"/>
</dbReference>
<accession>A0A6M0CEJ8</accession>
<sequence>MYTPKYYKNEDLDEILAFLKANSFGILVSKTEKLLATHIPIELIQKEDKKWYLQGHVAKGNPQWNDFKNEEVLAIFNGPHSYVSSSWYDFEEVPTWNYIAVHVYGKIRTTTEDELLTMLHALVDKYEADSKDPIKLENLSPKTIRQIRGIVGFEIEITDIQATYKLSQSHSDHNYHNVVDELAKVPNEGSKEIAQIMKKKRSK</sequence>
<dbReference type="SUPFAM" id="SSF50475">
    <property type="entry name" value="FMN-binding split barrel"/>
    <property type="match status" value="1"/>
</dbReference>
<dbReference type="Pfam" id="PF04299">
    <property type="entry name" value="FMN_bind_2"/>
    <property type="match status" value="1"/>
</dbReference>
<dbReference type="Proteomes" id="UP000474296">
    <property type="component" value="Unassembled WGS sequence"/>
</dbReference>
<dbReference type="AlphaFoldDB" id="A0A6M0CEJ8"/>
<dbReference type="PANTHER" id="PTHR35802">
    <property type="entry name" value="PROTEASE SYNTHASE AND SPORULATION PROTEIN PAI 2"/>
    <property type="match status" value="1"/>
</dbReference>
<dbReference type="InterPro" id="IPR012349">
    <property type="entry name" value="Split_barrel_FMN-bd"/>
</dbReference>
<dbReference type="PANTHER" id="PTHR35802:SF1">
    <property type="entry name" value="PROTEASE SYNTHASE AND SPORULATION PROTEIN PAI 2"/>
    <property type="match status" value="1"/>
</dbReference>
<keyword evidence="2" id="KW-1185">Reference proteome</keyword>
<organism evidence="1 2">
    <name type="scientific">Spongiivirga citrea</name>
    <dbReference type="NCBI Taxonomy" id="1481457"/>
    <lineage>
        <taxon>Bacteria</taxon>
        <taxon>Pseudomonadati</taxon>
        <taxon>Bacteroidota</taxon>
        <taxon>Flavobacteriia</taxon>
        <taxon>Flavobacteriales</taxon>
        <taxon>Flavobacteriaceae</taxon>
        <taxon>Spongiivirga</taxon>
    </lineage>
</organism>